<reference evidence="2" key="1">
    <citation type="submission" date="2020-04" db="EMBL/GenBank/DDBJ databases">
        <authorList>
            <person name="Zhang T."/>
        </authorList>
    </citation>
    <scope>NUCLEOTIDE SEQUENCE</scope>
    <source>
        <strain evidence="2">HKST-UBA01</strain>
    </source>
</reference>
<protein>
    <submittedName>
        <fullName evidence="2">Uncharacterized protein</fullName>
    </submittedName>
</protein>
<comment type="caution">
    <text evidence="2">The sequence shown here is derived from an EMBL/GenBank/DDBJ whole genome shotgun (WGS) entry which is preliminary data.</text>
</comment>
<sequence length="270" mass="29575">MLVIDRLRRVPRPVFVELFAIGNLAFLTLDVFIAHSINAFHYPIERIPVGFGVAGAAVLLIGLVMDAFDLRRAVTRWAGYLVGWASILVGVIGLFLHLRSSFFELQTLSSLVYTAPFAAPLSFAGLGFLVLLNRQVSRDSVAWGQWVLFFAWGGFVGNLVLSLADHAQNGFFDPREWIAVAASACAVGFVLLAMLRPRDRLLLDVTFGVLILQVVVGGLGFVLHLRADLREPGPDFFQDILFGAPPFAPLLFADLAALAALGLWDLRNKI</sequence>
<evidence type="ECO:0000313" key="2">
    <source>
        <dbReference type="EMBL" id="MCA9727999.1"/>
    </source>
</evidence>
<evidence type="ECO:0000313" key="3">
    <source>
        <dbReference type="Proteomes" id="UP000697710"/>
    </source>
</evidence>
<reference evidence="2" key="2">
    <citation type="journal article" date="2021" name="Microbiome">
        <title>Successional dynamics and alternative stable states in a saline activated sludge microbial community over 9 years.</title>
        <authorList>
            <person name="Wang Y."/>
            <person name="Ye J."/>
            <person name="Ju F."/>
            <person name="Liu L."/>
            <person name="Boyd J.A."/>
            <person name="Deng Y."/>
            <person name="Parks D.H."/>
            <person name="Jiang X."/>
            <person name="Yin X."/>
            <person name="Woodcroft B.J."/>
            <person name="Tyson G.W."/>
            <person name="Hugenholtz P."/>
            <person name="Polz M.F."/>
            <person name="Zhang T."/>
        </authorList>
    </citation>
    <scope>NUCLEOTIDE SEQUENCE</scope>
    <source>
        <strain evidence="2">HKST-UBA01</strain>
    </source>
</reference>
<accession>A0A956LYL9</accession>
<gene>
    <name evidence="2" type="ORF">KC729_09975</name>
</gene>
<feature type="transmembrane region" description="Helical" evidence="1">
    <location>
        <begin position="143"/>
        <end position="164"/>
    </location>
</feature>
<keyword evidence="1" id="KW-0472">Membrane</keyword>
<name>A0A956LYL9_UNCEI</name>
<feature type="transmembrane region" description="Helical" evidence="1">
    <location>
        <begin position="77"/>
        <end position="98"/>
    </location>
</feature>
<feature type="transmembrane region" description="Helical" evidence="1">
    <location>
        <begin position="176"/>
        <end position="195"/>
    </location>
</feature>
<dbReference type="EMBL" id="JAGQHR010000277">
    <property type="protein sequence ID" value="MCA9727999.1"/>
    <property type="molecule type" value="Genomic_DNA"/>
</dbReference>
<proteinExistence type="predicted"/>
<feature type="transmembrane region" description="Helical" evidence="1">
    <location>
        <begin position="110"/>
        <end position="131"/>
    </location>
</feature>
<keyword evidence="1" id="KW-0812">Transmembrane</keyword>
<dbReference type="Proteomes" id="UP000697710">
    <property type="component" value="Unassembled WGS sequence"/>
</dbReference>
<feature type="transmembrane region" description="Helical" evidence="1">
    <location>
        <begin position="14"/>
        <end position="35"/>
    </location>
</feature>
<keyword evidence="1" id="KW-1133">Transmembrane helix</keyword>
<dbReference type="AlphaFoldDB" id="A0A956LYL9"/>
<feature type="transmembrane region" description="Helical" evidence="1">
    <location>
        <begin position="207"/>
        <end position="227"/>
    </location>
</feature>
<feature type="transmembrane region" description="Helical" evidence="1">
    <location>
        <begin position="47"/>
        <end position="65"/>
    </location>
</feature>
<organism evidence="2 3">
    <name type="scientific">Eiseniibacteriota bacterium</name>
    <dbReference type="NCBI Taxonomy" id="2212470"/>
    <lineage>
        <taxon>Bacteria</taxon>
        <taxon>Candidatus Eiseniibacteriota</taxon>
    </lineage>
</organism>
<feature type="transmembrane region" description="Helical" evidence="1">
    <location>
        <begin position="247"/>
        <end position="266"/>
    </location>
</feature>
<evidence type="ECO:0000256" key="1">
    <source>
        <dbReference type="SAM" id="Phobius"/>
    </source>
</evidence>